<dbReference type="InterPro" id="IPR009003">
    <property type="entry name" value="Peptidase_S1_PA"/>
</dbReference>
<dbReference type="SMART" id="SM00228">
    <property type="entry name" value="PDZ"/>
    <property type="match status" value="1"/>
</dbReference>
<proteinExistence type="predicted"/>
<dbReference type="EMBL" id="DVFW01000018">
    <property type="protein sequence ID" value="HIQ80274.1"/>
    <property type="molecule type" value="Genomic_DNA"/>
</dbReference>
<protein>
    <submittedName>
        <fullName evidence="2">SpoIVB peptidase</fullName>
        <ecNumber evidence="2">3.4.21.116</ecNumber>
    </submittedName>
</protein>
<keyword evidence="2" id="KW-0378">Hydrolase</keyword>
<name>A0A9D0ZH93_9FIRM</name>
<evidence type="ECO:0000259" key="1">
    <source>
        <dbReference type="PROSITE" id="PS51494"/>
    </source>
</evidence>
<organism evidence="2 3">
    <name type="scientific">Candidatus Scatavimonas merdigallinarum</name>
    <dbReference type="NCBI Taxonomy" id="2840914"/>
    <lineage>
        <taxon>Bacteria</taxon>
        <taxon>Bacillati</taxon>
        <taxon>Bacillota</taxon>
        <taxon>Clostridia</taxon>
        <taxon>Eubacteriales</taxon>
        <taxon>Oscillospiraceae</taxon>
        <taxon>Oscillospiraceae incertae sedis</taxon>
        <taxon>Candidatus Scatavimonas</taxon>
    </lineage>
</organism>
<sequence>MKKMIKKLTVALTIASMLIFSLSGVYSLYLPDSYRVTDLYNVISPPVAGVSIENISSVTAVPAASSSDSHQGTYNGRLMLGGVIPIKDVTLDLSEDIQVIPCGTPFGVKMFTQGVMVVKTDTVTVNGRTCCPAAEGGIEVGDVILKVNDDSIRSNEELIQIVSHANGEKISLDVMRDDKNLKLSITPVQTSPQGDYKIGLWVRDSSAGIGTVTFYQAESKTFGGLGHGICDVDTGALMSLSQGDIVQAKLDSITKGIKGTPGALNGHFDNDVAIGTLLSNCETGVYGYMEESPADNTPVEVASKHEVRTGSAKILTTISGDQAQYYDIEIESINYNQDTASKNMTIKITDETLLEKTGGIVQGMSGSPILQNGKLVGAVTHVFVNEPEKGYAIFSENMLADLVESTAKNRDIAA</sequence>
<gene>
    <name evidence="2" type="primary">spoIVB</name>
    <name evidence="2" type="ORF">IAD32_03190</name>
</gene>
<accession>A0A9D0ZH93</accession>
<dbReference type="EC" id="3.4.21.116" evidence="2"/>
<dbReference type="SUPFAM" id="SSF50494">
    <property type="entry name" value="Trypsin-like serine proteases"/>
    <property type="match status" value="1"/>
</dbReference>
<dbReference type="Pfam" id="PF13180">
    <property type="entry name" value="PDZ_2"/>
    <property type="match status" value="1"/>
</dbReference>
<dbReference type="NCBIfam" id="TIGR02860">
    <property type="entry name" value="spore_IV_B"/>
    <property type="match status" value="1"/>
</dbReference>
<dbReference type="SUPFAM" id="SSF50156">
    <property type="entry name" value="PDZ domain-like"/>
    <property type="match status" value="1"/>
</dbReference>
<dbReference type="PROSITE" id="PS51494">
    <property type="entry name" value="SPOIVB"/>
    <property type="match status" value="1"/>
</dbReference>
<dbReference type="InterPro" id="IPR014219">
    <property type="entry name" value="SpoIVB"/>
</dbReference>
<dbReference type="AlphaFoldDB" id="A0A9D0ZH93"/>
<dbReference type="Proteomes" id="UP000886787">
    <property type="component" value="Unassembled WGS sequence"/>
</dbReference>
<dbReference type="InterPro" id="IPR008763">
    <property type="entry name" value="Peptidase_S55"/>
</dbReference>
<reference evidence="2" key="2">
    <citation type="journal article" date="2021" name="PeerJ">
        <title>Extensive microbial diversity within the chicken gut microbiome revealed by metagenomics and culture.</title>
        <authorList>
            <person name="Gilroy R."/>
            <person name="Ravi A."/>
            <person name="Getino M."/>
            <person name="Pursley I."/>
            <person name="Horton D.L."/>
            <person name="Alikhan N.F."/>
            <person name="Baker D."/>
            <person name="Gharbi K."/>
            <person name="Hall N."/>
            <person name="Watson M."/>
            <person name="Adriaenssens E.M."/>
            <person name="Foster-Nyarko E."/>
            <person name="Jarju S."/>
            <person name="Secka A."/>
            <person name="Antonio M."/>
            <person name="Oren A."/>
            <person name="Chaudhuri R.R."/>
            <person name="La Ragione R."/>
            <person name="Hildebrand F."/>
            <person name="Pallen M.J."/>
        </authorList>
    </citation>
    <scope>NUCLEOTIDE SEQUENCE</scope>
    <source>
        <strain evidence="2">ChiSjej1B19-3389</strain>
    </source>
</reference>
<dbReference type="InterPro" id="IPR036034">
    <property type="entry name" value="PDZ_sf"/>
</dbReference>
<dbReference type="Gene3D" id="2.30.42.10">
    <property type="match status" value="1"/>
</dbReference>
<evidence type="ECO:0000313" key="3">
    <source>
        <dbReference type="Proteomes" id="UP000886787"/>
    </source>
</evidence>
<evidence type="ECO:0000313" key="2">
    <source>
        <dbReference type="EMBL" id="HIQ80274.1"/>
    </source>
</evidence>
<reference evidence="2" key="1">
    <citation type="submission" date="2020-10" db="EMBL/GenBank/DDBJ databases">
        <authorList>
            <person name="Gilroy R."/>
        </authorList>
    </citation>
    <scope>NUCLEOTIDE SEQUENCE</scope>
    <source>
        <strain evidence="2">ChiSjej1B19-3389</strain>
    </source>
</reference>
<feature type="domain" description="Peptidase S55" evidence="1">
    <location>
        <begin position="179"/>
        <end position="414"/>
    </location>
</feature>
<dbReference type="Pfam" id="PF05580">
    <property type="entry name" value="Peptidase_S55"/>
    <property type="match status" value="1"/>
</dbReference>
<dbReference type="GO" id="GO:0016787">
    <property type="term" value="F:hydrolase activity"/>
    <property type="evidence" value="ECO:0007669"/>
    <property type="project" value="UniProtKB-KW"/>
</dbReference>
<dbReference type="InterPro" id="IPR001478">
    <property type="entry name" value="PDZ"/>
</dbReference>
<comment type="caution">
    <text evidence="2">The sequence shown here is derived from an EMBL/GenBank/DDBJ whole genome shotgun (WGS) entry which is preliminary data.</text>
</comment>